<reference evidence="5" key="1">
    <citation type="submission" date="2021-11" db="EMBL/GenBank/DDBJ databases">
        <title>Cultivation dependent microbiological survey of springs from the worlds oldest radium mine currently devoted to the extraction of radon-saturated water.</title>
        <authorList>
            <person name="Kapinusova G."/>
            <person name="Smrhova T."/>
            <person name="Strejcek M."/>
            <person name="Suman J."/>
            <person name="Jani K."/>
            <person name="Pajer P."/>
            <person name="Uhlik O."/>
        </authorList>
    </citation>
    <scope>NUCLEOTIDE SEQUENCE [LARGE SCALE GENOMIC DNA]</scope>
    <source>
        <strain evidence="5">J379</strain>
    </source>
</reference>
<evidence type="ECO:0000313" key="4">
    <source>
        <dbReference type="EMBL" id="UUY01917.1"/>
    </source>
</evidence>
<dbReference type="InterPro" id="IPR017868">
    <property type="entry name" value="Filamin/ABP280_repeat-like"/>
</dbReference>
<dbReference type="EMBL" id="CP088295">
    <property type="protein sequence ID" value="UUY01917.1"/>
    <property type="molecule type" value="Genomic_DNA"/>
</dbReference>
<dbReference type="RefSeq" id="WP_353862457.1">
    <property type="nucleotide sequence ID" value="NZ_CP088295.1"/>
</dbReference>
<keyword evidence="2" id="KW-0732">Signal</keyword>
<keyword evidence="5" id="KW-1185">Reference proteome</keyword>
<dbReference type="Pfam" id="PF06662">
    <property type="entry name" value="C5-epim_C"/>
    <property type="match status" value="1"/>
</dbReference>
<dbReference type="Proteomes" id="UP001058860">
    <property type="component" value="Chromosome"/>
</dbReference>
<protein>
    <submittedName>
        <fullName evidence="4">D-glucuronyl C5-epimerase family protein</fullName>
    </submittedName>
</protein>
<gene>
    <name evidence="4" type="ORF">LRS13_14410</name>
</gene>
<dbReference type="InterPro" id="IPR039721">
    <property type="entry name" value="C5-epimerase"/>
</dbReference>
<evidence type="ECO:0000259" key="3">
    <source>
        <dbReference type="Pfam" id="PF06662"/>
    </source>
</evidence>
<feature type="compositionally biased region" description="Basic residues" evidence="1">
    <location>
        <begin position="519"/>
        <end position="537"/>
    </location>
</feature>
<dbReference type="PANTHER" id="PTHR13174:SF3">
    <property type="entry name" value="D-GLUCURONYL C5-EPIMERASE"/>
    <property type="match status" value="1"/>
</dbReference>
<dbReference type="InterPro" id="IPR010598">
    <property type="entry name" value="C5-epim_C"/>
</dbReference>
<accession>A0ABY5PBK6</accession>
<dbReference type="PANTHER" id="PTHR13174">
    <property type="entry name" value="D-GLUCURONYL C5-EPIMERASE"/>
    <property type="match status" value="1"/>
</dbReference>
<sequence>MDPLRHRRRLRLYIPALAALMAGIAVGGATAQEPVLEPAAGSKAVAQAIAQVAAPGAEERPPIRQLSRPRPTRALIIAEQRATAARRAEAARLARSRTVQGALRRALLLRAIDQDEHDAMRRSWYRAGLAQERLGGRRAAELGAVLDQVRSLARRGMLGPGRIDAAILSVRRNAEVWTTRSIPSPGADVSFPRDDRVYRYIPGQGVQLHPLASFGVANALARRCISTKTTCRKVRLRRLLDDLVAVSVWRAGYRAWEYGYRFGTGSPPWVSGMAQGAAVQAFARGARALGSRAYLDIARSGLGAFERRPPHGVSTGTGDRRRYVMYSFAPTQHILNGELQAVAGIHDLVAFSGDGRARALYERGERGVRASVKAYDTGAWSLYSEGGAEANLHYHRFTTIQLRGLCRRTKQPAYCRAKHRFRKYQKEPPTVRIGAVRGAWAKRAQRIGFSVSKVGRVWVRVDGPGGRSFEKAMRVSRGRYSVTWVPPRRGTYTVRIDARGLSGPAGRTALRVNVLYPKPKPKPKPSKRRTGARKKAS</sequence>
<proteinExistence type="predicted"/>
<name>A0ABY5PBK6_9ACTN</name>
<feature type="region of interest" description="Disordered" evidence="1">
    <location>
        <begin position="514"/>
        <end position="537"/>
    </location>
</feature>
<evidence type="ECO:0000256" key="2">
    <source>
        <dbReference type="SAM" id="SignalP"/>
    </source>
</evidence>
<evidence type="ECO:0000313" key="5">
    <source>
        <dbReference type="Proteomes" id="UP001058860"/>
    </source>
</evidence>
<feature type="signal peptide" evidence="2">
    <location>
        <begin position="1"/>
        <end position="31"/>
    </location>
</feature>
<evidence type="ECO:0000256" key="1">
    <source>
        <dbReference type="SAM" id="MobiDB-lite"/>
    </source>
</evidence>
<dbReference type="PROSITE" id="PS50194">
    <property type="entry name" value="FILAMIN_REPEAT"/>
    <property type="match status" value="1"/>
</dbReference>
<feature type="domain" description="D-glucuronyl C5-epimerase C-terminal" evidence="3">
    <location>
        <begin position="256"/>
        <end position="422"/>
    </location>
</feature>
<feature type="chain" id="PRO_5046329399" evidence="2">
    <location>
        <begin position="32"/>
        <end position="537"/>
    </location>
</feature>
<organism evidence="4 5">
    <name type="scientific">Svornostia abyssi</name>
    <dbReference type="NCBI Taxonomy" id="2898438"/>
    <lineage>
        <taxon>Bacteria</taxon>
        <taxon>Bacillati</taxon>
        <taxon>Actinomycetota</taxon>
        <taxon>Thermoleophilia</taxon>
        <taxon>Solirubrobacterales</taxon>
        <taxon>Baekduiaceae</taxon>
        <taxon>Svornostia</taxon>
    </lineage>
</organism>